<keyword evidence="3" id="KW-0653">Protein transport</keyword>
<evidence type="ECO:0000256" key="1">
    <source>
        <dbReference type="ARBA" id="ARBA00005606"/>
    </source>
</evidence>
<name>A0A401TC93_CHIPU</name>
<comment type="pathway">
    <text evidence="3">Organosulfur degradation.</text>
</comment>
<keyword evidence="3" id="KW-0472">Membrane</keyword>
<dbReference type="PANTHER" id="PTHR23300:SF0">
    <property type="entry name" value="METHANETHIOL OXIDASE"/>
    <property type="match status" value="1"/>
</dbReference>
<dbReference type="GO" id="GO:0018549">
    <property type="term" value="F:methanethiol oxidase activity"/>
    <property type="evidence" value="ECO:0007669"/>
    <property type="project" value="UniProtKB-UniRule"/>
</dbReference>
<dbReference type="STRING" id="137246.A0A401TC93"/>
<dbReference type="GO" id="GO:0008430">
    <property type="term" value="F:selenium binding"/>
    <property type="evidence" value="ECO:0007669"/>
    <property type="project" value="UniProtKB-UniRule"/>
</dbReference>
<keyword evidence="3" id="KW-0007">Acetylation</keyword>
<evidence type="ECO:0000313" key="5">
    <source>
        <dbReference type="Proteomes" id="UP000287033"/>
    </source>
</evidence>
<proteinExistence type="inferred from homology"/>
<dbReference type="OMA" id="THFLAVW"/>
<comment type="function">
    <text evidence="3">Catalyzes the oxidation of methanethiol, an organosulfur compound known to be produced in substantial amounts by gut bacteria. Selenium-binding protein which may be involved in the sensing of reactive xenobiotics in the cytoplasm. May be involved in intra-Golgi protein transport.</text>
</comment>
<evidence type="ECO:0000256" key="3">
    <source>
        <dbReference type="RuleBase" id="RU369071"/>
    </source>
</evidence>
<dbReference type="OrthoDB" id="10252446at2759"/>
<comment type="caution">
    <text evidence="4">The sequence shown here is derived from an EMBL/GenBank/DDBJ whole genome shotgun (WGS) entry which is preliminary data.</text>
</comment>
<dbReference type="GO" id="GO:0015031">
    <property type="term" value="P:protein transport"/>
    <property type="evidence" value="ECO:0007669"/>
    <property type="project" value="UniProtKB-UniRule"/>
</dbReference>
<evidence type="ECO:0000256" key="2">
    <source>
        <dbReference type="ARBA" id="ARBA00023266"/>
    </source>
</evidence>
<sequence length="97" mass="10918">MFTQGTRIWGGPQMIQLSLDGKRLYVTTSLYSGWDRQFYPDLIREGSAMLRVNVDTDKGGLEIDETFLVDFGKEPDGPSLAHEVRYPGGDCSSDIWL</sequence>
<accession>A0A401TC93</accession>
<comment type="subcellular location">
    <subcellularLocation>
        <location evidence="3">Nucleus</location>
    </subcellularLocation>
    <subcellularLocation>
        <location evidence="3">Cytoplasm</location>
        <location evidence="3">Cytosol</location>
    </subcellularLocation>
    <subcellularLocation>
        <location evidence="3">Membrane</location>
        <topology evidence="3">Peripheral membrane protein</topology>
    </subcellularLocation>
    <text evidence="3">May associate with Golgi membrane. May associate with the membrane of autophagosomes.</text>
</comment>
<gene>
    <name evidence="4" type="ORF">chiPu_0024182</name>
</gene>
<dbReference type="GO" id="GO:0005634">
    <property type="term" value="C:nucleus"/>
    <property type="evidence" value="ECO:0007669"/>
    <property type="project" value="UniProtKB-SubCell"/>
</dbReference>
<keyword evidence="3" id="KW-0560">Oxidoreductase</keyword>
<dbReference type="InterPro" id="IPR008826">
    <property type="entry name" value="Se-bd"/>
</dbReference>
<comment type="catalytic activity">
    <reaction evidence="3">
        <text>methanethiol + O2 + H2O = hydrogen sulfide + formaldehyde + H2O2 + H(+)</text>
        <dbReference type="Rhea" id="RHEA:11812"/>
        <dbReference type="ChEBI" id="CHEBI:15377"/>
        <dbReference type="ChEBI" id="CHEBI:15378"/>
        <dbReference type="ChEBI" id="CHEBI:15379"/>
        <dbReference type="ChEBI" id="CHEBI:16007"/>
        <dbReference type="ChEBI" id="CHEBI:16240"/>
        <dbReference type="ChEBI" id="CHEBI:16842"/>
        <dbReference type="ChEBI" id="CHEBI:29919"/>
        <dbReference type="EC" id="1.8.3.4"/>
    </reaction>
</comment>
<dbReference type="Proteomes" id="UP000287033">
    <property type="component" value="Unassembled WGS sequence"/>
</dbReference>
<dbReference type="PANTHER" id="PTHR23300">
    <property type="entry name" value="METHANETHIOL OXIDASE"/>
    <property type="match status" value="1"/>
</dbReference>
<dbReference type="Pfam" id="PF05694">
    <property type="entry name" value="SBP56"/>
    <property type="match status" value="1"/>
</dbReference>
<comment type="similarity">
    <text evidence="1 3">Belongs to the selenium-binding protein family.</text>
</comment>
<dbReference type="EC" id="1.8.3.4" evidence="3"/>
<dbReference type="AlphaFoldDB" id="A0A401TC93"/>
<keyword evidence="3" id="KW-0813">Transport</keyword>
<keyword evidence="5" id="KW-1185">Reference proteome</keyword>
<organism evidence="4 5">
    <name type="scientific">Chiloscyllium punctatum</name>
    <name type="common">Brownbanded bambooshark</name>
    <name type="synonym">Hemiscyllium punctatum</name>
    <dbReference type="NCBI Taxonomy" id="137246"/>
    <lineage>
        <taxon>Eukaryota</taxon>
        <taxon>Metazoa</taxon>
        <taxon>Chordata</taxon>
        <taxon>Craniata</taxon>
        <taxon>Vertebrata</taxon>
        <taxon>Chondrichthyes</taxon>
        <taxon>Elasmobranchii</taxon>
        <taxon>Galeomorphii</taxon>
        <taxon>Galeoidea</taxon>
        <taxon>Orectolobiformes</taxon>
        <taxon>Hemiscylliidae</taxon>
        <taxon>Chiloscyllium</taxon>
    </lineage>
</organism>
<dbReference type="GO" id="GO:0005829">
    <property type="term" value="C:cytosol"/>
    <property type="evidence" value="ECO:0007669"/>
    <property type="project" value="UniProtKB-SubCell"/>
</dbReference>
<keyword evidence="2 3" id="KW-0711">Selenium</keyword>
<evidence type="ECO:0000313" key="4">
    <source>
        <dbReference type="EMBL" id="GCC40286.1"/>
    </source>
</evidence>
<keyword evidence="3" id="KW-0539">Nucleus</keyword>
<keyword evidence="3" id="KW-0963">Cytoplasm</keyword>
<reference evidence="4 5" key="1">
    <citation type="journal article" date="2018" name="Nat. Ecol. Evol.">
        <title>Shark genomes provide insights into elasmobranch evolution and the origin of vertebrates.</title>
        <authorList>
            <person name="Hara Y"/>
            <person name="Yamaguchi K"/>
            <person name="Onimaru K"/>
            <person name="Kadota M"/>
            <person name="Koyanagi M"/>
            <person name="Keeley SD"/>
            <person name="Tatsumi K"/>
            <person name="Tanaka K"/>
            <person name="Motone F"/>
            <person name="Kageyama Y"/>
            <person name="Nozu R"/>
            <person name="Adachi N"/>
            <person name="Nishimura O"/>
            <person name="Nakagawa R"/>
            <person name="Tanegashima C"/>
            <person name="Kiyatake I"/>
            <person name="Matsumoto R"/>
            <person name="Murakumo K"/>
            <person name="Nishida K"/>
            <person name="Terakita A"/>
            <person name="Kuratani S"/>
            <person name="Sato K"/>
            <person name="Hyodo S Kuraku.S."/>
        </authorList>
    </citation>
    <scope>NUCLEOTIDE SEQUENCE [LARGE SCALE GENOMIC DNA]</scope>
</reference>
<protein>
    <recommendedName>
        <fullName evidence="3">Methanethiol oxidase</fullName>
        <shortName evidence="3">MTO</shortName>
        <ecNumber evidence="3">1.8.3.4</ecNumber>
    </recommendedName>
    <alternativeName>
        <fullName evidence="3">Selenium-binding protein 1</fullName>
    </alternativeName>
</protein>
<dbReference type="GO" id="GO:0016020">
    <property type="term" value="C:membrane"/>
    <property type="evidence" value="ECO:0007669"/>
    <property type="project" value="UniProtKB-SubCell"/>
</dbReference>
<dbReference type="EMBL" id="BEZZ01034381">
    <property type="protein sequence ID" value="GCC40286.1"/>
    <property type="molecule type" value="Genomic_DNA"/>
</dbReference>